<dbReference type="RefSeq" id="WP_246034978.1">
    <property type="nucleotide sequence ID" value="NZ_JACHGA010000002.1"/>
</dbReference>
<evidence type="ECO:0000313" key="2">
    <source>
        <dbReference type="Proteomes" id="UP000550895"/>
    </source>
</evidence>
<proteinExistence type="predicted"/>
<dbReference type="AlphaFoldDB" id="A0A7W8HP92"/>
<dbReference type="InterPro" id="IPR052572">
    <property type="entry name" value="UPF0153_domain"/>
</dbReference>
<evidence type="ECO:0008006" key="3">
    <source>
        <dbReference type="Google" id="ProtNLM"/>
    </source>
</evidence>
<evidence type="ECO:0000313" key="1">
    <source>
        <dbReference type="EMBL" id="MBB5275001.1"/>
    </source>
</evidence>
<dbReference type="Proteomes" id="UP000550895">
    <property type="component" value="Unassembled WGS sequence"/>
</dbReference>
<organism evidence="1 2">
    <name type="scientific">Rhizobium rosettiformans</name>
    <dbReference type="NCBI Taxonomy" id="1368430"/>
    <lineage>
        <taxon>Bacteria</taxon>
        <taxon>Pseudomonadati</taxon>
        <taxon>Pseudomonadota</taxon>
        <taxon>Alphaproteobacteria</taxon>
        <taxon>Hyphomicrobiales</taxon>
        <taxon>Rhizobiaceae</taxon>
        <taxon>Rhizobium/Agrobacterium group</taxon>
        <taxon>Rhizobium</taxon>
    </lineage>
</organism>
<protein>
    <recommendedName>
        <fullName evidence="3">YkgJ family cysteine cluster protein</fullName>
    </recommendedName>
</protein>
<name>A0A7W8HP92_9HYPH</name>
<reference evidence="1 2" key="1">
    <citation type="submission" date="2020-08" db="EMBL/GenBank/DDBJ databases">
        <title>Genomic Encyclopedia of Type Strains, Phase IV (KMG-IV): sequencing the most valuable type-strain genomes for metagenomic binning, comparative biology and taxonomic classification.</title>
        <authorList>
            <person name="Goeker M."/>
        </authorList>
    </citation>
    <scope>NUCLEOTIDE SEQUENCE [LARGE SCALE GENOMIC DNA]</scope>
    <source>
        <strain evidence="1 2">DSM 26376</strain>
    </source>
</reference>
<sequence>MVFTGPDMVEGPALVPGRDCGSCSLCCILPDIAEFDKPANQPCRHCQPGGRCDAYDVRPATCRDFFCLWRTDSTLGEEWDPRVSRMMLYAQGAQLTVLVEPEAAAIWRDAPYHGWLEQKARSLKPAGGYVVVYAGEDVAVVKG</sequence>
<comment type="caution">
    <text evidence="1">The sequence shown here is derived from an EMBL/GenBank/DDBJ whole genome shotgun (WGS) entry which is preliminary data.</text>
</comment>
<accession>A0A7W8HP92</accession>
<dbReference type="EMBL" id="JACHGA010000002">
    <property type="protein sequence ID" value="MBB5275001.1"/>
    <property type="molecule type" value="Genomic_DNA"/>
</dbReference>
<dbReference type="PANTHER" id="PTHR36931:SF1">
    <property type="entry name" value="UPF0153 PROTEIN YEIW"/>
    <property type="match status" value="1"/>
</dbReference>
<gene>
    <name evidence="1" type="ORF">HNR26_001045</name>
</gene>
<dbReference type="PANTHER" id="PTHR36931">
    <property type="entry name" value="UPF0153 PROTEIN YEIW"/>
    <property type="match status" value="1"/>
</dbReference>
<keyword evidence="2" id="KW-1185">Reference proteome</keyword>